<dbReference type="NCBIfam" id="TIGR02225">
    <property type="entry name" value="recomb_XerD"/>
    <property type="match status" value="1"/>
</dbReference>
<comment type="subcellular location">
    <subcellularLocation>
        <location evidence="2">Cytoplasm</location>
    </subcellularLocation>
</comment>
<dbReference type="InterPro" id="IPR044068">
    <property type="entry name" value="CB"/>
</dbReference>
<evidence type="ECO:0000313" key="14">
    <source>
        <dbReference type="EMBL" id="BAH06189.1"/>
    </source>
</evidence>
<keyword evidence="8 11" id="KW-0238">DNA-binding</keyword>
<dbReference type="InterPro" id="IPR004107">
    <property type="entry name" value="Integrase_SAM-like_N"/>
</dbReference>
<dbReference type="InterPro" id="IPR002104">
    <property type="entry name" value="Integrase_catalytic"/>
</dbReference>
<dbReference type="KEGG" id="ckr:CKR_1138"/>
<reference evidence="15" key="1">
    <citation type="submission" date="2005-09" db="EMBL/GenBank/DDBJ databases">
        <title>Complete genome sequence of Clostridium kluyveri and comparative genomics of Clostridia species.</title>
        <authorList>
            <person name="Inui M."/>
            <person name="Nonaka H."/>
            <person name="Shinoda Y."/>
            <person name="Ikenaga Y."/>
            <person name="Abe M."/>
            <person name="Naito K."/>
            <person name="Vertes A.A."/>
            <person name="Yukawa H."/>
        </authorList>
    </citation>
    <scope>NUCLEOTIDE SEQUENCE [LARGE SCALE GENOMIC DNA]</scope>
    <source>
        <strain evidence="15">NBRC 12016</strain>
    </source>
</reference>
<dbReference type="Pfam" id="PF00589">
    <property type="entry name" value="Phage_integrase"/>
    <property type="match status" value="1"/>
</dbReference>
<evidence type="ECO:0000256" key="2">
    <source>
        <dbReference type="ARBA" id="ARBA00004496"/>
    </source>
</evidence>
<feature type="domain" description="Tyr recombinase" evidence="12">
    <location>
        <begin position="107"/>
        <end position="289"/>
    </location>
</feature>
<dbReference type="GO" id="GO:0006310">
    <property type="term" value="P:DNA recombination"/>
    <property type="evidence" value="ECO:0007669"/>
    <property type="project" value="UniProtKB-KW"/>
</dbReference>
<dbReference type="InterPro" id="IPR011932">
    <property type="entry name" value="Recomb_XerD"/>
</dbReference>
<keyword evidence="10" id="KW-0131">Cell cycle</keyword>
<comment type="similarity">
    <text evidence="3">Belongs to the 'phage' integrase family.</text>
</comment>
<dbReference type="GO" id="GO:0051301">
    <property type="term" value="P:cell division"/>
    <property type="evidence" value="ECO:0007669"/>
    <property type="project" value="UniProtKB-KW"/>
</dbReference>
<evidence type="ECO:0000256" key="3">
    <source>
        <dbReference type="ARBA" id="ARBA00008857"/>
    </source>
</evidence>
<keyword evidence="9" id="KW-0233">DNA recombination</keyword>
<proteinExistence type="inferred from homology"/>
<keyword evidence="6" id="KW-0159">Chromosome partition</keyword>
<dbReference type="InterPro" id="IPR050090">
    <property type="entry name" value="Tyrosine_recombinase_XerCD"/>
</dbReference>
<dbReference type="Pfam" id="PF02899">
    <property type="entry name" value="Phage_int_SAM_1"/>
    <property type="match status" value="1"/>
</dbReference>
<evidence type="ECO:0000256" key="9">
    <source>
        <dbReference type="ARBA" id="ARBA00023172"/>
    </source>
</evidence>
<keyword evidence="5" id="KW-0132">Cell division</keyword>
<dbReference type="Gene3D" id="1.10.443.10">
    <property type="entry name" value="Intergrase catalytic core"/>
    <property type="match status" value="1"/>
</dbReference>
<dbReference type="GO" id="GO:0003677">
    <property type="term" value="F:DNA binding"/>
    <property type="evidence" value="ECO:0007669"/>
    <property type="project" value="UniProtKB-UniRule"/>
</dbReference>
<dbReference type="Gene3D" id="1.10.150.130">
    <property type="match status" value="1"/>
</dbReference>
<dbReference type="AlphaFoldDB" id="B9E114"/>
<evidence type="ECO:0000256" key="1">
    <source>
        <dbReference type="ARBA" id="ARBA00003283"/>
    </source>
</evidence>
<evidence type="ECO:0000256" key="4">
    <source>
        <dbReference type="ARBA" id="ARBA00022490"/>
    </source>
</evidence>
<evidence type="ECO:0000256" key="11">
    <source>
        <dbReference type="PROSITE-ProRule" id="PRU01248"/>
    </source>
</evidence>
<dbReference type="HOGENOM" id="CLU_027562_9_6_9"/>
<comment type="function">
    <text evidence="1">Site-specific tyrosine recombinase, which acts by catalyzing the cutting and rejoining of the recombining DNA molecules.</text>
</comment>
<gene>
    <name evidence="14" type="ordered locus">CKR_1138</name>
</gene>
<dbReference type="PROSITE" id="PS51898">
    <property type="entry name" value="TYR_RECOMBINASE"/>
    <property type="match status" value="1"/>
</dbReference>
<evidence type="ECO:0000259" key="12">
    <source>
        <dbReference type="PROSITE" id="PS51898"/>
    </source>
</evidence>
<dbReference type="PROSITE" id="PS51900">
    <property type="entry name" value="CB"/>
    <property type="match status" value="1"/>
</dbReference>
<keyword evidence="4" id="KW-0963">Cytoplasm</keyword>
<dbReference type="PANTHER" id="PTHR30349:SF81">
    <property type="entry name" value="TYROSINE RECOMBINASE XERC"/>
    <property type="match status" value="1"/>
</dbReference>
<dbReference type="SUPFAM" id="SSF56349">
    <property type="entry name" value="DNA breaking-rejoining enzymes"/>
    <property type="match status" value="1"/>
</dbReference>
<keyword evidence="7" id="KW-0229">DNA integration</keyword>
<sequence>MIILESFLLGYAEQLEKKHMSKNTLDAYIRDINRFYNFIKKREGNLKEVEVVSIMAYVQYLQKEGKAISSIVRNIVSLRNFYKYLMVKGVINENPLLYYEIPKVKHNIPKVLTVDEVDKLLDSPDSTTYKGIRDKAMLEIMYAAGMKVMELLTLTIYDIDLKFSYIRCKSLKNKERLVPIGSVAVQYLKNYLDIRPQLNIYNLDTLFLNLRGAAMSRQGFWKIVKYYAKESKIDKDINAFTLRHSFAVHLLQNGADIKSVQELLGHKDLSATQIYSAVLKKNKIAEVYKKSHPRA</sequence>
<dbReference type="Proteomes" id="UP000007969">
    <property type="component" value="Chromosome"/>
</dbReference>
<dbReference type="CDD" id="cd00798">
    <property type="entry name" value="INT_XerDC_C"/>
    <property type="match status" value="1"/>
</dbReference>
<evidence type="ECO:0000313" key="15">
    <source>
        <dbReference type="Proteomes" id="UP000007969"/>
    </source>
</evidence>
<evidence type="ECO:0000256" key="10">
    <source>
        <dbReference type="ARBA" id="ARBA00023306"/>
    </source>
</evidence>
<dbReference type="PANTHER" id="PTHR30349">
    <property type="entry name" value="PHAGE INTEGRASE-RELATED"/>
    <property type="match status" value="1"/>
</dbReference>
<name>B9E114_CLOK1</name>
<dbReference type="GO" id="GO:0005737">
    <property type="term" value="C:cytoplasm"/>
    <property type="evidence" value="ECO:0007669"/>
    <property type="project" value="UniProtKB-SubCell"/>
</dbReference>
<evidence type="ECO:0000256" key="8">
    <source>
        <dbReference type="ARBA" id="ARBA00023125"/>
    </source>
</evidence>
<dbReference type="EMBL" id="AP009049">
    <property type="protein sequence ID" value="BAH06189.1"/>
    <property type="molecule type" value="Genomic_DNA"/>
</dbReference>
<dbReference type="GO" id="GO:0009009">
    <property type="term" value="F:site-specific recombinase activity"/>
    <property type="evidence" value="ECO:0007669"/>
    <property type="project" value="InterPro"/>
</dbReference>
<feature type="domain" description="Core-binding (CB)" evidence="13">
    <location>
        <begin position="1"/>
        <end position="86"/>
    </location>
</feature>
<evidence type="ECO:0000259" key="13">
    <source>
        <dbReference type="PROSITE" id="PS51900"/>
    </source>
</evidence>
<evidence type="ECO:0000256" key="7">
    <source>
        <dbReference type="ARBA" id="ARBA00022908"/>
    </source>
</evidence>
<dbReference type="GO" id="GO:0007059">
    <property type="term" value="P:chromosome segregation"/>
    <property type="evidence" value="ECO:0007669"/>
    <property type="project" value="UniProtKB-KW"/>
</dbReference>
<accession>B9E114</accession>
<evidence type="ECO:0000256" key="5">
    <source>
        <dbReference type="ARBA" id="ARBA00022618"/>
    </source>
</evidence>
<dbReference type="InterPro" id="IPR011010">
    <property type="entry name" value="DNA_brk_join_enz"/>
</dbReference>
<dbReference type="InterPro" id="IPR013762">
    <property type="entry name" value="Integrase-like_cat_sf"/>
</dbReference>
<organism evidence="14 15">
    <name type="scientific">Clostridium kluyveri (strain NBRC 12016)</name>
    <dbReference type="NCBI Taxonomy" id="583346"/>
    <lineage>
        <taxon>Bacteria</taxon>
        <taxon>Bacillati</taxon>
        <taxon>Bacillota</taxon>
        <taxon>Clostridia</taxon>
        <taxon>Eubacteriales</taxon>
        <taxon>Clostridiaceae</taxon>
        <taxon>Clostridium</taxon>
    </lineage>
</organism>
<dbReference type="InterPro" id="IPR010998">
    <property type="entry name" value="Integrase_recombinase_N"/>
</dbReference>
<evidence type="ECO:0000256" key="6">
    <source>
        <dbReference type="ARBA" id="ARBA00022829"/>
    </source>
</evidence>
<evidence type="ECO:0008006" key="16">
    <source>
        <dbReference type="Google" id="ProtNLM"/>
    </source>
</evidence>
<dbReference type="NCBIfam" id="NF001399">
    <property type="entry name" value="PRK00283.1"/>
    <property type="match status" value="1"/>
</dbReference>
<protein>
    <recommendedName>
        <fullName evidence="16">Site-specific tyrosine recombinase XerD</fullName>
    </recommendedName>
</protein>